<gene>
    <name evidence="2" type="ORF">GCM10023183_16470</name>
</gene>
<name>A0ABP8FHE8_9BACT</name>
<dbReference type="PANTHER" id="PTHR22916">
    <property type="entry name" value="GLYCOSYLTRANSFERASE"/>
    <property type="match status" value="1"/>
</dbReference>
<evidence type="ECO:0000313" key="2">
    <source>
        <dbReference type="EMBL" id="GAA4303678.1"/>
    </source>
</evidence>
<accession>A0ABP8FHE8</accession>
<protein>
    <recommendedName>
        <fullName evidence="1">Glycosyltransferase 2-like domain-containing protein</fullName>
    </recommendedName>
</protein>
<evidence type="ECO:0000259" key="1">
    <source>
        <dbReference type="Pfam" id="PF00535"/>
    </source>
</evidence>
<dbReference type="SUPFAM" id="SSF53448">
    <property type="entry name" value="Nucleotide-diphospho-sugar transferases"/>
    <property type="match status" value="1"/>
</dbReference>
<dbReference type="RefSeq" id="WP_345164538.1">
    <property type="nucleotide sequence ID" value="NZ_BAABGX010000002.1"/>
</dbReference>
<dbReference type="CDD" id="cd00761">
    <property type="entry name" value="Glyco_tranf_GTA_type"/>
    <property type="match status" value="1"/>
</dbReference>
<dbReference type="Gene3D" id="3.90.550.10">
    <property type="entry name" value="Spore Coat Polysaccharide Biosynthesis Protein SpsA, Chain A"/>
    <property type="match status" value="1"/>
</dbReference>
<dbReference type="Proteomes" id="UP001501844">
    <property type="component" value="Unassembled WGS sequence"/>
</dbReference>
<keyword evidence="3" id="KW-1185">Reference proteome</keyword>
<organism evidence="2 3">
    <name type="scientific">Nibribacter koreensis</name>
    <dbReference type="NCBI Taxonomy" id="1084519"/>
    <lineage>
        <taxon>Bacteria</taxon>
        <taxon>Pseudomonadati</taxon>
        <taxon>Bacteroidota</taxon>
        <taxon>Cytophagia</taxon>
        <taxon>Cytophagales</taxon>
        <taxon>Hymenobacteraceae</taxon>
        <taxon>Nibribacter</taxon>
    </lineage>
</organism>
<proteinExistence type="predicted"/>
<dbReference type="PANTHER" id="PTHR22916:SF3">
    <property type="entry name" value="UDP-GLCNAC:BETAGAL BETA-1,3-N-ACETYLGLUCOSAMINYLTRANSFERASE-LIKE PROTEIN 1"/>
    <property type="match status" value="1"/>
</dbReference>
<sequence>MEFKKGVSVVICCYNSAAKISPTLAHLAVQKTDNLFWEIVVVNNASKDNTKEVALCEWNRLNSAVEFNIVDQDIPGLSAARDKGIAESKYEYILFCDDDNWLQEDFLQRSYHLMEEYPAVGILGGQSEAAADIPIPEWFSKKSLVFAVGKQGVHSGQLKGVDQNLYGACMMVRRSGLRLLDICGFSFLNSGRFGDKLTGGEDIELGKAFKLANYQLYYDESLRFKHYMPADRVNWPYFLRLGRGSASSGIPVFVYDLFLKNGSLTKSEFKSAYWKYVIIVGLKIVKRPFALYKYLKGSAKEGDLSYFEMMRLVETLNVFKSKYSFAEYCFDQIKKFKENIKRVTAIV</sequence>
<dbReference type="InterPro" id="IPR001173">
    <property type="entry name" value="Glyco_trans_2-like"/>
</dbReference>
<reference evidence="3" key="1">
    <citation type="journal article" date="2019" name="Int. J. Syst. Evol. Microbiol.">
        <title>The Global Catalogue of Microorganisms (GCM) 10K type strain sequencing project: providing services to taxonomists for standard genome sequencing and annotation.</title>
        <authorList>
            <consortium name="The Broad Institute Genomics Platform"/>
            <consortium name="The Broad Institute Genome Sequencing Center for Infectious Disease"/>
            <person name="Wu L."/>
            <person name="Ma J."/>
        </authorList>
    </citation>
    <scope>NUCLEOTIDE SEQUENCE [LARGE SCALE GENOMIC DNA]</scope>
    <source>
        <strain evidence="3">JCM 17917</strain>
    </source>
</reference>
<dbReference type="InterPro" id="IPR029044">
    <property type="entry name" value="Nucleotide-diphossugar_trans"/>
</dbReference>
<comment type="caution">
    <text evidence="2">The sequence shown here is derived from an EMBL/GenBank/DDBJ whole genome shotgun (WGS) entry which is preliminary data.</text>
</comment>
<feature type="domain" description="Glycosyltransferase 2-like" evidence="1">
    <location>
        <begin position="8"/>
        <end position="177"/>
    </location>
</feature>
<evidence type="ECO:0000313" key="3">
    <source>
        <dbReference type="Proteomes" id="UP001501844"/>
    </source>
</evidence>
<dbReference type="EMBL" id="BAABGX010000002">
    <property type="protein sequence ID" value="GAA4303678.1"/>
    <property type="molecule type" value="Genomic_DNA"/>
</dbReference>
<dbReference type="Pfam" id="PF00535">
    <property type="entry name" value="Glycos_transf_2"/>
    <property type="match status" value="1"/>
</dbReference>